<dbReference type="InterPro" id="IPR036390">
    <property type="entry name" value="WH_DNA-bd_sf"/>
</dbReference>
<protein>
    <recommendedName>
        <fullName evidence="4">HTH gntR-type domain-containing protein</fullName>
    </recommendedName>
</protein>
<dbReference type="SUPFAM" id="SSF48008">
    <property type="entry name" value="GntR ligand-binding domain-like"/>
    <property type="match status" value="1"/>
</dbReference>
<gene>
    <name evidence="5" type="ORF">B7R22_16800</name>
</gene>
<dbReference type="Proteomes" id="UP000256541">
    <property type="component" value="Unassembled WGS sequence"/>
</dbReference>
<evidence type="ECO:0000256" key="2">
    <source>
        <dbReference type="ARBA" id="ARBA00023125"/>
    </source>
</evidence>
<evidence type="ECO:0000256" key="1">
    <source>
        <dbReference type="ARBA" id="ARBA00023015"/>
    </source>
</evidence>
<dbReference type="PANTHER" id="PTHR43537">
    <property type="entry name" value="TRANSCRIPTIONAL REGULATOR, GNTR FAMILY"/>
    <property type="match status" value="1"/>
</dbReference>
<dbReference type="Gene3D" id="1.20.120.530">
    <property type="entry name" value="GntR ligand-binding domain-like"/>
    <property type="match status" value="1"/>
</dbReference>
<accession>A0A3E0VRR5</accession>
<dbReference type="PROSITE" id="PS50949">
    <property type="entry name" value="HTH_GNTR"/>
    <property type="match status" value="1"/>
</dbReference>
<dbReference type="InterPro" id="IPR000524">
    <property type="entry name" value="Tscrpt_reg_HTH_GntR"/>
</dbReference>
<keyword evidence="3" id="KW-0804">Transcription</keyword>
<comment type="caution">
    <text evidence="5">The sequence shown here is derived from an EMBL/GenBank/DDBJ whole genome shotgun (WGS) entry which is preliminary data.</text>
</comment>
<dbReference type="Gene3D" id="1.10.10.10">
    <property type="entry name" value="Winged helix-like DNA-binding domain superfamily/Winged helix DNA-binding domain"/>
    <property type="match status" value="1"/>
</dbReference>
<dbReference type="OrthoDB" id="3864082at2"/>
<evidence type="ECO:0000256" key="3">
    <source>
        <dbReference type="ARBA" id="ARBA00023163"/>
    </source>
</evidence>
<dbReference type="InterPro" id="IPR036388">
    <property type="entry name" value="WH-like_DNA-bd_sf"/>
</dbReference>
<dbReference type="SMART" id="SM00895">
    <property type="entry name" value="FCD"/>
    <property type="match status" value="1"/>
</dbReference>
<dbReference type="PANTHER" id="PTHR43537:SF20">
    <property type="entry name" value="HTH-TYPE TRANSCRIPTIONAL REPRESSOR GLAR"/>
    <property type="match status" value="1"/>
</dbReference>
<evidence type="ECO:0000313" key="6">
    <source>
        <dbReference type="Proteomes" id="UP000256541"/>
    </source>
</evidence>
<dbReference type="CDD" id="cd07377">
    <property type="entry name" value="WHTH_GntR"/>
    <property type="match status" value="1"/>
</dbReference>
<sequence>MPGPTRTRNEEALVLLRGDILSGRLVPGQKLAFAELCTRYSVSVGVIREALSRLVEQDLVRAAPQQGFFVTAISRTDLLHLTEARCEIEPIALRHAITDGDILWESEVLAAHHRLANAPLVTSDAPDRLSEEWAERHSVFHETLLLGCENPRLRAIAGQLRASAELYRRWSFPMDHEQHRDIAGEHASIVDAILARDADLAVKRLVEHISTTTALLLESGAVE</sequence>
<evidence type="ECO:0000313" key="5">
    <source>
        <dbReference type="EMBL" id="RFA12093.1"/>
    </source>
</evidence>
<dbReference type="InterPro" id="IPR011711">
    <property type="entry name" value="GntR_C"/>
</dbReference>
<feature type="domain" description="HTH gntR-type" evidence="4">
    <location>
        <begin position="6"/>
        <end position="73"/>
    </location>
</feature>
<dbReference type="GO" id="GO:0003700">
    <property type="term" value="F:DNA-binding transcription factor activity"/>
    <property type="evidence" value="ECO:0007669"/>
    <property type="project" value="InterPro"/>
</dbReference>
<dbReference type="GO" id="GO:0003677">
    <property type="term" value="F:DNA binding"/>
    <property type="evidence" value="ECO:0007669"/>
    <property type="project" value="UniProtKB-KW"/>
</dbReference>
<organism evidence="5 6">
    <name type="scientific">Subtercola boreus</name>
    <dbReference type="NCBI Taxonomy" id="120213"/>
    <lineage>
        <taxon>Bacteria</taxon>
        <taxon>Bacillati</taxon>
        <taxon>Actinomycetota</taxon>
        <taxon>Actinomycetes</taxon>
        <taxon>Micrococcales</taxon>
        <taxon>Microbacteriaceae</taxon>
        <taxon>Subtercola</taxon>
    </lineage>
</organism>
<proteinExistence type="predicted"/>
<dbReference type="SUPFAM" id="SSF46785">
    <property type="entry name" value="Winged helix' DNA-binding domain"/>
    <property type="match status" value="1"/>
</dbReference>
<dbReference type="SMART" id="SM00345">
    <property type="entry name" value="HTH_GNTR"/>
    <property type="match status" value="1"/>
</dbReference>
<dbReference type="Pfam" id="PF00392">
    <property type="entry name" value="GntR"/>
    <property type="match status" value="1"/>
</dbReference>
<dbReference type="AlphaFoldDB" id="A0A3E0VRR5"/>
<keyword evidence="1" id="KW-0805">Transcription regulation</keyword>
<reference evidence="5 6" key="1">
    <citation type="submission" date="2017-04" db="EMBL/GenBank/DDBJ databases">
        <title>Comparative genome analysis of Subtercola boreus.</title>
        <authorList>
            <person name="Cho Y.-J."/>
            <person name="Cho A."/>
            <person name="Kim O.-S."/>
            <person name="Lee J.-I."/>
        </authorList>
    </citation>
    <scope>NUCLEOTIDE SEQUENCE [LARGE SCALE GENOMIC DNA]</scope>
    <source>
        <strain evidence="5 6">P27479</strain>
    </source>
</reference>
<keyword evidence="2" id="KW-0238">DNA-binding</keyword>
<dbReference type="Pfam" id="PF07729">
    <property type="entry name" value="FCD"/>
    <property type="match status" value="1"/>
</dbReference>
<dbReference type="InterPro" id="IPR008920">
    <property type="entry name" value="TF_FadR/GntR_C"/>
</dbReference>
<dbReference type="EMBL" id="NBXB01000045">
    <property type="protein sequence ID" value="RFA12093.1"/>
    <property type="molecule type" value="Genomic_DNA"/>
</dbReference>
<name>A0A3E0VRR5_9MICO</name>
<evidence type="ECO:0000259" key="4">
    <source>
        <dbReference type="PROSITE" id="PS50949"/>
    </source>
</evidence>